<dbReference type="STRING" id="1121256.SAMN02746089_00778"/>
<feature type="compositionally biased region" description="Basic and acidic residues" evidence="2">
    <location>
        <begin position="113"/>
        <end position="128"/>
    </location>
</feature>
<accession>A0A1M4W816</accession>
<dbReference type="CDD" id="cd05692">
    <property type="entry name" value="S1_RPS1_repeat_hs4"/>
    <property type="match status" value="1"/>
</dbReference>
<comment type="function">
    <text evidence="1">Binds mRNA; thus facilitating recognition of the initiation point. It is needed to translate mRNA with a short Shine-Dalgarno (SD) purine-rich sequence.</text>
</comment>
<dbReference type="Pfam" id="PF00575">
    <property type="entry name" value="S1"/>
    <property type="match status" value="1"/>
</dbReference>
<proteinExistence type="predicted"/>
<dbReference type="GO" id="GO:0003735">
    <property type="term" value="F:structural constituent of ribosome"/>
    <property type="evidence" value="ECO:0007669"/>
    <property type="project" value="TreeGrafter"/>
</dbReference>
<organism evidence="4 5">
    <name type="scientific">Caldanaerobius fijiensis DSM 17918</name>
    <dbReference type="NCBI Taxonomy" id="1121256"/>
    <lineage>
        <taxon>Bacteria</taxon>
        <taxon>Bacillati</taxon>
        <taxon>Bacillota</taxon>
        <taxon>Clostridia</taxon>
        <taxon>Thermoanaerobacterales</taxon>
        <taxon>Thermoanaerobacteraceae</taxon>
        <taxon>Caldanaerobius</taxon>
    </lineage>
</organism>
<feature type="region of interest" description="Disordered" evidence="2">
    <location>
        <begin position="113"/>
        <end position="145"/>
    </location>
</feature>
<evidence type="ECO:0000313" key="4">
    <source>
        <dbReference type="EMBL" id="SHE77122.1"/>
    </source>
</evidence>
<evidence type="ECO:0000256" key="1">
    <source>
        <dbReference type="ARBA" id="ARBA00025604"/>
    </source>
</evidence>
<dbReference type="FunFam" id="2.40.50.140:FF:000103">
    <property type="entry name" value="protein RRP5 homolog"/>
    <property type="match status" value="1"/>
</dbReference>
<sequence length="145" mass="16371">MPVEVGKVVDGTVLNITSFGAFVQLPEGETGLVHISEVADKYVKDVRDYLKEKDKVKVKILSVSPDGKISLSIKKANAELKKSSRPLDLEWNRNKSSSNMSFEDRLAKFLKDSDERQQQLKKNLDTRRRSGGGYNRGKTNKMIEK</sequence>
<dbReference type="GO" id="GO:0006412">
    <property type="term" value="P:translation"/>
    <property type="evidence" value="ECO:0007669"/>
    <property type="project" value="TreeGrafter"/>
</dbReference>
<evidence type="ECO:0000259" key="3">
    <source>
        <dbReference type="PROSITE" id="PS50126"/>
    </source>
</evidence>
<keyword evidence="5" id="KW-1185">Reference proteome</keyword>
<evidence type="ECO:0000313" key="5">
    <source>
        <dbReference type="Proteomes" id="UP000184088"/>
    </source>
</evidence>
<gene>
    <name evidence="4" type="ORF">SAMN02746089_00778</name>
</gene>
<dbReference type="EMBL" id="FQVH01000005">
    <property type="protein sequence ID" value="SHE77122.1"/>
    <property type="molecule type" value="Genomic_DNA"/>
</dbReference>
<reference evidence="4 5" key="1">
    <citation type="submission" date="2016-11" db="EMBL/GenBank/DDBJ databases">
        <authorList>
            <person name="Jaros S."/>
            <person name="Januszkiewicz K."/>
            <person name="Wedrychowicz H."/>
        </authorList>
    </citation>
    <scope>NUCLEOTIDE SEQUENCE [LARGE SCALE GENOMIC DNA]</scope>
    <source>
        <strain evidence="4 5">DSM 17918</strain>
    </source>
</reference>
<dbReference type="GO" id="GO:0003729">
    <property type="term" value="F:mRNA binding"/>
    <property type="evidence" value="ECO:0007669"/>
    <property type="project" value="TreeGrafter"/>
</dbReference>
<evidence type="ECO:0000256" key="2">
    <source>
        <dbReference type="SAM" id="MobiDB-lite"/>
    </source>
</evidence>
<dbReference type="NCBIfam" id="NF004473">
    <property type="entry name" value="PRK05807.1"/>
    <property type="match status" value="1"/>
</dbReference>
<dbReference type="SMART" id="SM00316">
    <property type="entry name" value="S1"/>
    <property type="match status" value="1"/>
</dbReference>
<dbReference type="RefSeq" id="WP_073341907.1">
    <property type="nucleotide sequence ID" value="NZ_FQVH01000005.1"/>
</dbReference>
<feature type="domain" description="S1 motif" evidence="3">
    <location>
        <begin position="6"/>
        <end position="74"/>
    </location>
</feature>
<protein>
    <submittedName>
        <fullName evidence="4">S1 RNA binding domain protein</fullName>
    </submittedName>
</protein>
<dbReference type="OrthoDB" id="9810507at2"/>
<dbReference type="AlphaFoldDB" id="A0A1M4W816"/>
<dbReference type="Gene3D" id="2.40.50.140">
    <property type="entry name" value="Nucleic acid-binding proteins"/>
    <property type="match status" value="1"/>
</dbReference>
<dbReference type="InterPro" id="IPR012340">
    <property type="entry name" value="NA-bd_OB-fold"/>
</dbReference>
<dbReference type="SUPFAM" id="SSF50249">
    <property type="entry name" value="Nucleic acid-binding proteins"/>
    <property type="match status" value="1"/>
</dbReference>
<dbReference type="PANTHER" id="PTHR10724">
    <property type="entry name" value="30S RIBOSOMAL PROTEIN S1"/>
    <property type="match status" value="1"/>
</dbReference>
<dbReference type="PROSITE" id="PS50126">
    <property type="entry name" value="S1"/>
    <property type="match status" value="1"/>
</dbReference>
<dbReference type="InterPro" id="IPR003029">
    <property type="entry name" value="S1_domain"/>
</dbReference>
<name>A0A1M4W816_9THEO</name>
<dbReference type="Proteomes" id="UP000184088">
    <property type="component" value="Unassembled WGS sequence"/>
</dbReference>
<dbReference type="InterPro" id="IPR050437">
    <property type="entry name" value="Ribos_protein_bS1-like"/>
</dbReference>